<protein>
    <submittedName>
        <fullName evidence="1">Uncharacterized protein</fullName>
    </submittedName>
</protein>
<evidence type="ECO:0000313" key="1">
    <source>
        <dbReference type="EMBL" id="CDF37432.1"/>
    </source>
</evidence>
<dbReference type="KEGG" id="ccp:CHC_T00005650001"/>
<name>R7QFY5_CHOCR</name>
<keyword evidence="2" id="KW-1185">Reference proteome</keyword>
<dbReference type="EMBL" id="HG001840">
    <property type="protein sequence ID" value="CDF37432.1"/>
    <property type="molecule type" value="Genomic_DNA"/>
</dbReference>
<organism evidence="1 2">
    <name type="scientific">Chondrus crispus</name>
    <name type="common">Carrageen Irish moss</name>
    <name type="synonym">Polymorpha crispa</name>
    <dbReference type="NCBI Taxonomy" id="2769"/>
    <lineage>
        <taxon>Eukaryota</taxon>
        <taxon>Rhodophyta</taxon>
        <taxon>Florideophyceae</taxon>
        <taxon>Rhodymeniophycidae</taxon>
        <taxon>Gigartinales</taxon>
        <taxon>Gigartinaceae</taxon>
        <taxon>Chondrus</taxon>
    </lineage>
</organism>
<proteinExistence type="predicted"/>
<evidence type="ECO:0000313" key="2">
    <source>
        <dbReference type="Proteomes" id="UP000012073"/>
    </source>
</evidence>
<dbReference type="RefSeq" id="XP_005717251.1">
    <property type="nucleotide sequence ID" value="XM_005717194.1"/>
</dbReference>
<dbReference type="AlphaFoldDB" id="R7QFY5"/>
<dbReference type="Proteomes" id="UP000012073">
    <property type="component" value="Unassembled WGS sequence"/>
</dbReference>
<sequence length="47" mass="5208">MSVSNNQACSLSTSTVQCHTYPIYVFSTPHAINRQSSKKRRIGHAIS</sequence>
<accession>R7QFY5</accession>
<gene>
    <name evidence="1" type="ORF">CHC_T00005650001</name>
</gene>
<dbReference type="GeneID" id="17324968"/>
<dbReference type="Gramene" id="CDF37432">
    <property type="protein sequence ID" value="CDF37432"/>
    <property type="gene ID" value="CHC_T00005650001"/>
</dbReference>
<reference evidence="2" key="1">
    <citation type="journal article" date="2013" name="Proc. Natl. Acad. Sci. U.S.A.">
        <title>Genome structure and metabolic features in the red seaweed Chondrus crispus shed light on evolution of the Archaeplastida.</title>
        <authorList>
            <person name="Collen J."/>
            <person name="Porcel B."/>
            <person name="Carre W."/>
            <person name="Ball S.G."/>
            <person name="Chaparro C."/>
            <person name="Tonon T."/>
            <person name="Barbeyron T."/>
            <person name="Michel G."/>
            <person name="Noel B."/>
            <person name="Valentin K."/>
            <person name="Elias M."/>
            <person name="Artiguenave F."/>
            <person name="Arun A."/>
            <person name="Aury J.M."/>
            <person name="Barbosa-Neto J.F."/>
            <person name="Bothwell J.H."/>
            <person name="Bouget F.Y."/>
            <person name="Brillet L."/>
            <person name="Cabello-Hurtado F."/>
            <person name="Capella-Gutierrez S."/>
            <person name="Charrier B."/>
            <person name="Cladiere L."/>
            <person name="Cock J.M."/>
            <person name="Coelho S.M."/>
            <person name="Colleoni C."/>
            <person name="Czjzek M."/>
            <person name="Da Silva C."/>
            <person name="Delage L."/>
            <person name="Denoeud F."/>
            <person name="Deschamps P."/>
            <person name="Dittami S.M."/>
            <person name="Gabaldon T."/>
            <person name="Gachon C.M."/>
            <person name="Groisillier A."/>
            <person name="Herve C."/>
            <person name="Jabbari K."/>
            <person name="Katinka M."/>
            <person name="Kloareg B."/>
            <person name="Kowalczyk N."/>
            <person name="Labadie K."/>
            <person name="Leblanc C."/>
            <person name="Lopez P.J."/>
            <person name="McLachlan D.H."/>
            <person name="Meslet-Cladiere L."/>
            <person name="Moustafa A."/>
            <person name="Nehr Z."/>
            <person name="Nyvall Collen P."/>
            <person name="Panaud O."/>
            <person name="Partensky F."/>
            <person name="Poulain J."/>
            <person name="Rensing S.A."/>
            <person name="Rousvoal S."/>
            <person name="Samson G."/>
            <person name="Symeonidi A."/>
            <person name="Weissenbach J."/>
            <person name="Zambounis A."/>
            <person name="Wincker P."/>
            <person name="Boyen C."/>
        </authorList>
    </citation>
    <scope>NUCLEOTIDE SEQUENCE [LARGE SCALE GENOMIC DNA]</scope>
    <source>
        <strain evidence="2">cv. Stackhouse</strain>
    </source>
</reference>